<dbReference type="EMBL" id="MN740992">
    <property type="protein sequence ID" value="QHU21722.1"/>
    <property type="molecule type" value="Genomic_DNA"/>
</dbReference>
<sequence length="139" mass="15662">MDSLELLHSSLESHILILESTLEDTSVLSHGLDKLTLPVEKLGQPNFDAPAEYRDSPFRKIQFKFQAKPGISHPFLEAQKGRAISYSALCEFVRTYIEVNKLGLGNGLIRCDPFLKEVVGPVETVTFFALLQKFNRIIQ</sequence>
<reference evidence="1" key="1">
    <citation type="journal article" date="2020" name="Nature">
        <title>Giant virus diversity and host interactions through global metagenomics.</title>
        <authorList>
            <person name="Schulz F."/>
            <person name="Roux S."/>
            <person name="Paez-Espino D."/>
            <person name="Jungbluth S."/>
            <person name="Walsh D.A."/>
            <person name="Denef V.J."/>
            <person name="McMahon K.D."/>
            <person name="Konstantinidis K.T."/>
            <person name="Eloe-Fadrosh E.A."/>
            <person name="Kyrpides N.C."/>
            <person name="Woyke T."/>
        </authorList>
    </citation>
    <scope>NUCLEOTIDE SEQUENCE</scope>
    <source>
        <strain evidence="1">GVMAG-S-3300013286-35</strain>
    </source>
</reference>
<dbReference type="AlphaFoldDB" id="A0A6C0KUR4"/>
<organism evidence="1">
    <name type="scientific">viral metagenome</name>
    <dbReference type="NCBI Taxonomy" id="1070528"/>
    <lineage>
        <taxon>unclassified sequences</taxon>
        <taxon>metagenomes</taxon>
        <taxon>organismal metagenomes</taxon>
    </lineage>
</organism>
<accession>A0A6C0KUR4</accession>
<proteinExistence type="predicted"/>
<evidence type="ECO:0000313" key="1">
    <source>
        <dbReference type="EMBL" id="QHU21722.1"/>
    </source>
</evidence>
<protein>
    <submittedName>
        <fullName evidence="1">Uncharacterized protein</fullName>
    </submittedName>
</protein>
<name>A0A6C0KUR4_9ZZZZ</name>